<keyword evidence="4" id="KW-1185">Reference proteome</keyword>
<dbReference type="Proteomes" id="UP000199050">
    <property type="component" value="Unassembled WGS sequence"/>
</dbReference>
<organism evidence="3 4">
    <name type="scientific">Paenibacillus typhae</name>
    <dbReference type="NCBI Taxonomy" id="1174501"/>
    <lineage>
        <taxon>Bacteria</taxon>
        <taxon>Bacillati</taxon>
        <taxon>Bacillota</taxon>
        <taxon>Bacilli</taxon>
        <taxon>Bacillales</taxon>
        <taxon>Paenibacillaceae</taxon>
        <taxon>Paenibacillus</taxon>
    </lineage>
</organism>
<keyword evidence="2" id="KW-0732">Signal</keyword>
<gene>
    <name evidence="3" type="ORF">SAMN05216192_13936</name>
</gene>
<evidence type="ECO:0000313" key="3">
    <source>
        <dbReference type="EMBL" id="SDK35147.1"/>
    </source>
</evidence>
<evidence type="ECO:0000256" key="1">
    <source>
        <dbReference type="SAM" id="Coils"/>
    </source>
</evidence>
<dbReference type="OrthoDB" id="2666592at2"/>
<protein>
    <submittedName>
        <fullName evidence="3">Colicin import membrane protein</fullName>
    </submittedName>
</protein>
<accession>A0A1G9B6J1</accession>
<sequence length="260" mass="27830">MNSPSITSRIRSLTVLLLILAVLSGNTPRAAAASDWDEALDQINDLYSSYISLQASVKAESKRNQELRKQNTADLAAVNARLQSTDKSLLSRLKSEADAARKKHAVLLEQYASLGKQAAAARKAGNLKSAAAFDLKRNKLKAAATAARVEIKTKNTALTEATSAAAAKNKPAKDALSPVSGIRKQITAGNKQISEAQALRSEADKQYKAAVKAGDAVTAAAGMKHSCARMTEIRTYLQQVYVLEQKITAALRLAESRLPE</sequence>
<proteinExistence type="predicted"/>
<dbReference type="RefSeq" id="WP_090718086.1">
    <property type="nucleotide sequence ID" value="NZ_CBCSKY010000040.1"/>
</dbReference>
<feature type="signal peptide" evidence="2">
    <location>
        <begin position="1"/>
        <end position="32"/>
    </location>
</feature>
<evidence type="ECO:0000313" key="4">
    <source>
        <dbReference type="Proteomes" id="UP000199050"/>
    </source>
</evidence>
<feature type="chain" id="PRO_5011787363" evidence="2">
    <location>
        <begin position="33"/>
        <end position="260"/>
    </location>
</feature>
<dbReference type="AlphaFoldDB" id="A0A1G9B6J1"/>
<dbReference type="EMBL" id="FNDX01000039">
    <property type="protein sequence ID" value="SDK35147.1"/>
    <property type="molecule type" value="Genomic_DNA"/>
</dbReference>
<evidence type="ECO:0000256" key="2">
    <source>
        <dbReference type="SAM" id="SignalP"/>
    </source>
</evidence>
<reference evidence="4" key="1">
    <citation type="submission" date="2016-10" db="EMBL/GenBank/DDBJ databases">
        <authorList>
            <person name="Varghese N."/>
            <person name="Submissions S."/>
        </authorList>
    </citation>
    <scope>NUCLEOTIDE SEQUENCE [LARGE SCALE GENOMIC DNA]</scope>
    <source>
        <strain evidence="4">CGMCC 1.11012</strain>
    </source>
</reference>
<name>A0A1G9B6J1_9BACL</name>
<feature type="coiled-coil region" evidence="1">
    <location>
        <begin position="50"/>
        <end position="110"/>
    </location>
</feature>
<dbReference type="STRING" id="1174501.SAMN05216192_13936"/>
<keyword evidence="1" id="KW-0175">Coiled coil</keyword>